<gene>
    <name evidence="1" type="ORF">CSC2_35960</name>
</gene>
<reference evidence="1 2" key="1">
    <citation type="journal article" date="2021" name="Int. J. Syst. Evol. Microbiol.">
        <title>Clostridium zeae sp. nov., isolated from corn silage.</title>
        <authorList>
            <person name="Kobayashi H."/>
            <person name="Tanizawa Y."/>
            <person name="Yagura M."/>
            <person name="Sakamoto M."/>
            <person name="Ohkuma M."/>
            <person name="Tohno M."/>
        </authorList>
    </citation>
    <scope>NUCLEOTIDE SEQUENCE [LARGE SCALE GENOMIC DNA]</scope>
    <source>
        <strain evidence="1 2">CSC2</strain>
    </source>
</reference>
<sequence>MFKEKVGYVTDEEKKEILRLYERRIALNELLPALTNMSLPEEEVEHVYEKIIHDVVKTKEQFDNWWADTAKKYQWKSVENGNWTINFDTNEIILNFA</sequence>
<evidence type="ECO:0000313" key="2">
    <source>
        <dbReference type="Proteomes" id="UP000663802"/>
    </source>
</evidence>
<dbReference type="InterPro" id="IPR026413">
    <property type="entry name" value="CXXX_rpt_assoc"/>
</dbReference>
<dbReference type="EMBL" id="BMBA01000004">
    <property type="protein sequence ID" value="GFZ33070.1"/>
    <property type="molecule type" value="Genomic_DNA"/>
</dbReference>
<dbReference type="RefSeq" id="WP_206871315.1">
    <property type="nucleotide sequence ID" value="NZ_BMBA01000004.1"/>
</dbReference>
<protein>
    <recommendedName>
        <fullName evidence="3">CXXX repeat peptide modification system protein</fullName>
    </recommendedName>
</protein>
<evidence type="ECO:0000313" key="1">
    <source>
        <dbReference type="EMBL" id="GFZ33070.1"/>
    </source>
</evidence>
<comment type="caution">
    <text evidence="1">The sequence shown here is derived from an EMBL/GenBank/DDBJ whole genome shotgun (WGS) entry which is preliminary data.</text>
</comment>
<dbReference type="Proteomes" id="UP000663802">
    <property type="component" value="Unassembled WGS sequence"/>
</dbReference>
<name>A0ABQ1EE28_9CLOT</name>
<organism evidence="1 2">
    <name type="scientific">Clostridium zeae</name>
    <dbReference type="NCBI Taxonomy" id="2759022"/>
    <lineage>
        <taxon>Bacteria</taxon>
        <taxon>Bacillati</taxon>
        <taxon>Bacillota</taxon>
        <taxon>Clostridia</taxon>
        <taxon>Eubacteriales</taxon>
        <taxon>Clostridiaceae</taxon>
        <taxon>Clostridium</taxon>
    </lineage>
</organism>
<dbReference type="NCBIfam" id="TIGR04116">
    <property type="entry name" value="CXXX_rpt_assoc"/>
    <property type="match status" value="1"/>
</dbReference>
<keyword evidence="2" id="KW-1185">Reference proteome</keyword>
<evidence type="ECO:0008006" key="3">
    <source>
        <dbReference type="Google" id="ProtNLM"/>
    </source>
</evidence>
<proteinExistence type="predicted"/>
<accession>A0ABQ1EE28</accession>